<evidence type="ECO:0000313" key="1">
    <source>
        <dbReference type="EMBL" id="MBF8999693.1"/>
    </source>
</evidence>
<gene>
    <name evidence="1" type="ORF">I1A42_03810</name>
</gene>
<accession>A0ABS0GBN9</accession>
<comment type="caution">
    <text evidence="1">The sequence shown here is derived from an EMBL/GenBank/DDBJ whole genome shotgun (WGS) entry which is preliminary data.</text>
</comment>
<keyword evidence="2" id="KW-1185">Reference proteome</keyword>
<name>A0ABS0GBN9_9VIBR</name>
<dbReference type="Proteomes" id="UP000597206">
    <property type="component" value="Unassembled WGS sequence"/>
</dbReference>
<sequence length="46" mass="5367">MNKRRIEQEWLSLIEQCESSSLTRSAFCTTQYQFINVSCQAAKAEH</sequence>
<dbReference type="RefSeq" id="WP_196122710.1">
    <property type="nucleotide sequence ID" value="NZ_JADPMR010000001.1"/>
</dbReference>
<protein>
    <submittedName>
        <fullName evidence="1">Uncharacterized protein</fullName>
    </submittedName>
</protein>
<proteinExistence type="predicted"/>
<reference evidence="1 2" key="1">
    <citation type="submission" date="2020-11" db="EMBL/GenBank/DDBJ databases">
        <title>Vibrio nitrifigilis sp. nov., a marine nitrogen-fixing bacterium isolated from the lagoon sediment of an islet inside an atoll.</title>
        <authorList>
            <person name="Wang L.-T."/>
            <person name="Shieh W.Y."/>
        </authorList>
    </citation>
    <scope>NUCLEOTIDE SEQUENCE [LARGE SCALE GENOMIC DNA]</scope>
    <source>
        <strain evidence="1 2">NFV-1</strain>
    </source>
</reference>
<evidence type="ECO:0000313" key="2">
    <source>
        <dbReference type="Proteomes" id="UP000597206"/>
    </source>
</evidence>
<organism evidence="1 2">
    <name type="scientific">Vibrio nitrifigilis</name>
    <dbReference type="NCBI Taxonomy" id="2789781"/>
    <lineage>
        <taxon>Bacteria</taxon>
        <taxon>Pseudomonadati</taxon>
        <taxon>Pseudomonadota</taxon>
        <taxon>Gammaproteobacteria</taxon>
        <taxon>Vibrionales</taxon>
        <taxon>Vibrionaceae</taxon>
        <taxon>Vibrio</taxon>
    </lineage>
</organism>
<dbReference type="EMBL" id="JADPMR010000001">
    <property type="protein sequence ID" value="MBF8999693.1"/>
    <property type="molecule type" value="Genomic_DNA"/>
</dbReference>